<proteinExistence type="predicted"/>
<dbReference type="RefSeq" id="WP_221033305.1">
    <property type="nucleotide sequence ID" value="NZ_CP139781.1"/>
</dbReference>
<name>A0ABZ1CB77_9BACT</name>
<evidence type="ECO:0000313" key="2">
    <source>
        <dbReference type="EMBL" id="WRQ88849.1"/>
    </source>
</evidence>
<protein>
    <recommendedName>
        <fullName evidence="4">HEPN domain-containing protein</fullName>
    </recommendedName>
</protein>
<dbReference type="EMBL" id="CP139781">
    <property type="protein sequence ID" value="WRQ88849.1"/>
    <property type="molecule type" value="Genomic_DNA"/>
</dbReference>
<dbReference type="EMBL" id="CP139781">
    <property type="protein sequence ID" value="WRQ88843.1"/>
    <property type="molecule type" value="Genomic_DNA"/>
</dbReference>
<evidence type="ECO:0000313" key="1">
    <source>
        <dbReference type="EMBL" id="WRQ88843.1"/>
    </source>
</evidence>
<reference evidence="2 3" key="2">
    <citation type="submission" date="2023-12" db="EMBL/GenBank/DDBJ databases">
        <title>Description of an unclassified Opitutus bacterium of Verrucomicrobiota.</title>
        <authorList>
            <person name="Zhang D.-F."/>
        </authorList>
    </citation>
    <scope>NUCLEOTIDE SEQUENCE [LARGE SCALE GENOMIC DNA]</scope>
    <source>
        <strain evidence="2 3">WL0086</strain>
    </source>
</reference>
<organism evidence="2 3">
    <name type="scientific">Actomonas aquatica</name>
    <dbReference type="NCBI Taxonomy" id="2866162"/>
    <lineage>
        <taxon>Bacteria</taxon>
        <taxon>Pseudomonadati</taxon>
        <taxon>Verrucomicrobiota</taxon>
        <taxon>Opitutia</taxon>
        <taxon>Opitutales</taxon>
        <taxon>Opitutaceae</taxon>
        <taxon>Actomonas</taxon>
    </lineage>
</organism>
<accession>A0ABZ1CB77</accession>
<dbReference type="Gene3D" id="1.20.120.330">
    <property type="entry name" value="Nucleotidyltransferases domain 2"/>
    <property type="match status" value="1"/>
</dbReference>
<sequence length="198" mass="22799">MPYSPNSLFRKGVNWQMNACIGTNGGPHDYRAYADGFFDAAEHLIESIRSRREPRLHIDTAIYPIVQSYRHGLELSLKHLLIESTLVLRSNPELPMIHDLGELWRDLKTRISELPAPVVEADDVLKLEQAISDFSCIDPIGMVFRYPEDRKRQLHIQTSELLNLEVLEEGMKSVRQITENMRSSISYLITLSHEEDRA</sequence>
<dbReference type="Proteomes" id="UP000738431">
    <property type="component" value="Chromosome"/>
</dbReference>
<evidence type="ECO:0000313" key="3">
    <source>
        <dbReference type="Proteomes" id="UP000738431"/>
    </source>
</evidence>
<evidence type="ECO:0008006" key="4">
    <source>
        <dbReference type="Google" id="ProtNLM"/>
    </source>
</evidence>
<keyword evidence="3" id="KW-1185">Reference proteome</keyword>
<gene>
    <name evidence="1" type="ORF">K1X11_005460</name>
    <name evidence="2" type="ORF">K1X11_005490</name>
</gene>
<reference evidence="2 3" key="1">
    <citation type="submission" date="2021-08" db="EMBL/GenBank/DDBJ databases">
        <authorList>
            <person name="Zhang D."/>
            <person name="Zhang A."/>
            <person name="Wang L."/>
        </authorList>
    </citation>
    <scope>NUCLEOTIDE SEQUENCE [LARGE SCALE GENOMIC DNA]</scope>
    <source>
        <strain evidence="2 3">WL0086</strain>
    </source>
</reference>